<evidence type="ECO:0000256" key="1">
    <source>
        <dbReference type="SAM" id="MobiDB-lite"/>
    </source>
</evidence>
<accession>A0A5Q5BFI1</accession>
<feature type="compositionally biased region" description="Pro residues" evidence="1">
    <location>
        <begin position="287"/>
        <end position="300"/>
    </location>
</feature>
<organism evidence="2">
    <name type="scientific">Mycobacterium sp. (strain MCS)</name>
    <dbReference type="NCBI Taxonomy" id="164756"/>
    <lineage>
        <taxon>Bacteria</taxon>
        <taxon>Bacillati</taxon>
        <taxon>Actinomycetota</taxon>
        <taxon>Actinomycetes</taxon>
        <taxon>Mycobacteriales</taxon>
        <taxon>Mycobacteriaceae</taxon>
        <taxon>Mycobacterium</taxon>
    </lineage>
</organism>
<name>A0A5Q5BFI1_MYCSS</name>
<gene>
    <name evidence="2" type="ordered locus">Mmcs_0759</name>
</gene>
<proteinExistence type="predicted"/>
<reference evidence="2" key="1">
    <citation type="submission" date="2006-06" db="EMBL/GenBank/DDBJ databases">
        <title>Complete sequence of chromosome of Mycobacterium sp. MCS.</title>
        <authorList>
            <consortium name="US DOE Joint Genome Institute"/>
            <person name="Copeland A."/>
            <person name="Lucas S."/>
            <person name="Lapidus A."/>
            <person name="Barry K."/>
            <person name="Detter J.C."/>
            <person name="Glavina del Rio T."/>
            <person name="Hammon N."/>
            <person name="Israni S."/>
            <person name="Dalin E."/>
            <person name="Tice H."/>
            <person name="Pitluck S."/>
            <person name="Martinez M."/>
            <person name="Schmutz J."/>
            <person name="Larimer F."/>
            <person name="Land M."/>
            <person name="Hauser L."/>
            <person name="Kyrpides N."/>
            <person name="Kim E."/>
            <person name="Miller C.D."/>
            <person name="Hughes J.E."/>
            <person name="Anderson A.J."/>
            <person name="Sims R.C."/>
            <person name="Richardson P."/>
        </authorList>
    </citation>
    <scope>NUCLEOTIDE SEQUENCE [LARGE SCALE GENOMIC DNA]</scope>
    <source>
        <strain evidence="2">MCS</strain>
    </source>
</reference>
<dbReference type="KEGG" id="mmc:Mmcs_0759"/>
<sequence length="1488" mass="160113">MSDRYEWDNVHSRTPLLLLPIRIETRLTPGRTQLKVRIYPDDIHVDRLGHGLSAAEQAAAARYWRRRWTEGDDAPKSDRWQKLVDEVGPRRAAWAAALYLPKNYGATTGQPVFPSLTPQAVADRVRAALMPERFWVLVHQFEWKVKAGARITQAPALGPKPGAGGAPMTELAGALSAAANAVAGVSGEQQDPELKWLTDYAVAEAAGMAVTVDISPPSPPLMPPVQVVGVSMRPPSAAAAEFCRLLHAHAHSDGFEFLATGAITNNTAEDRTTFSRAAGLPAEPRFRPVPPPTPPPPPPAHTGIVGMGGEEQEEPFVSFGEPQPPEEASFPPAVTPAAALSHALGVDVGALASLDDPERPEQDWAAAFNTALWPITWAPLFDRVMAPTVTGSVFPEWARKDLKDHAIGHVRGRGPLPSIRVGRQPYGILPTSNFAVINDNPPTWKPDPDDLVDVKLSKVVPAVRKLWAAQEHLAPTVTNGQLDRDLPRILAMQPTSRALRIRQVLVGEVDAMLFIPDVLEPPRKKALRDLMAKVAQWSGYRFDDFRVPELVSDQTRMLRLPLAHDSDPQVCADMLDGRMIVEIASVLQALLGLSLSTAQAAVDRVQVRRDALMRAVAVKWHGLRALEETTRVLDHVSDSNRIDDPLTAAWAAFVAEQAEASNPWSQIPIFDPNWRTNMFDPVAFAARYTGAPPHPIDVIDTPGSGVTVNKALSAAMRAVLRLLEIRRAIRTIGGIVDTPDRILLTAETIDCASYRVDAWQTSRATRRLATTREEGDRGVAVGVYGWVYGIDVENAPSTAGDGGYVLAPSLAHSATAAVLRGAALTHDPEGTGKGPLNIDLSSTRVREALAVLDGVRAGQPLGALLGYRLERWLHEDRRPLDRFIYSLRSVAPLVAAKDTDRTSGVAEAGLEAVSVNDVVDGIRILELCTADPRKVRLALKSPPAAYAKYLQSFPPVEEADLDLVFKHVERLRSLHDAIADVLLSESVHQLLRGSPTRAAAAADVLTGDGPPPPIEVTANPTEGSTVTHRVLALLPPVITLSNFWPQTARSEMHPHIERWAQTILGSAREITLSSTVSMTKAGLSATDVVVLAGGTTSADELWQQLARRISGLGHRPSTAFTEAWVLAGAAFRLLGTSRAATPDDLRRPSDAGTDPGTRRRVDLHGVRIRLQGAHDALEGVLRMTDGAALVDTLVCQFGRSHQGFIPEELPAIVAQNRARLAAFEQSMASFTAAAPSAESDALAALADMAALLFDDRIPVVAELLAAGGDPFIAALRVGPSDTGSAGAVAEWLHRCATVRPDLSRYTELHLLTDTVGRPRPVRAWQLPSDALPTWVGAPFRGKPPEQPVTGLVVDGLLPARDEDPIALLVLDAWSEVIPSPSGRHTLGLAINANGPNARAPQALLLAVNPDTEPWSPEKVGNLLSDVVMAARQRALTLEEVPLAGRIVPATSLADWSLQGEPVLDVAALVDEGFDIGNVLSHISEEEGP</sequence>
<evidence type="ECO:0000313" key="2">
    <source>
        <dbReference type="EMBL" id="ABG06879.1"/>
    </source>
</evidence>
<feature type="region of interest" description="Disordered" evidence="1">
    <location>
        <begin position="281"/>
        <end position="303"/>
    </location>
</feature>
<protein>
    <submittedName>
        <fullName evidence="2">Uncharacterized protein</fullName>
    </submittedName>
</protein>
<dbReference type="EMBL" id="CP000384">
    <property type="protein sequence ID" value="ABG06879.1"/>
    <property type="molecule type" value="Genomic_DNA"/>
</dbReference>